<dbReference type="EMBL" id="CP151515">
    <property type="protein sequence ID" value="WZN66293.1"/>
    <property type="molecule type" value="Genomic_DNA"/>
</dbReference>
<organism evidence="12 13">
    <name type="scientific">Chloropicon roscoffensis</name>
    <dbReference type="NCBI Taxonomy" id="1461544"/>
    <lineage>
        <taxon>Eukaryota</taxon>
        <taxon>Viridiplantae</taxon>
        <taxon>Chlorophyta</taxon>
        <taxon>Chloropicophyceae</taxon>
        <taxon>Chloropicales</taxon>
        <taxon>Chloropicaceae</taxon>
        <taxon>Chloropicon</taxon>
    </lineage>
</organism>
<keyword evidence="5" id="KW-0521">NADP</keyword>
<keyword evidence="10" id="KW-1133">Transmembrane helix</keyword>
<accession>A0AAX4PJ25</accession>
<dbReference type="PANTHER" id="PTHR43550:SF3">
    <property type="entry name" value="3-KETODIHYDROSPHINGOSINE REDUCTASE"/>
    <property type="match status" value="1"/>
</dbReference>
<dbReference type="CDD" id="cd08939">
    <property type="entry name" value="KDSR-like_SDR_c"/>
    <property type="match status" value="1"/>
</dbReference>
<dbReference type="GO" id="GO:0005789">
    <property type="term" value="C:endoplasmic reticulum membrane"/>
    <property type="evidence" value="ECO:0007669"/>
    <property type="project" value="TreeGrafter"/>
</dbReference>
<dbReference type="SUPFAM" id="SSF51735">
    <property type="entry name" value="NAD(P)-binding Rossmann-fold domains"/>
    <property type="match status" value="1"/>
</dbReference>
<evidence type="ECO:0000256" key="10">
    <source>
        <dbReference type="SAM" id="Phobius"/>
    </source>
</evidence>
<keyword evidence="4" id="KW-0256">Endoplasmic reticulum</keyword>
<keyword evidence="6" id="KW-0746">Sphingolipid metabolism</keyword>
<proteinExistence type="predicted"/>
<evidence type="ECO:0000256" key="4">
    <source>
        <dbReference type="ARBA" id="ARBA00022824"/>
    </source>
</evidence>
<dbReference type="GO" id="GO:0030148">
    <property type="term" value="P:sphingolipid biosynthetic process"/>
    <property type="evidence" value="ECO:0007669"/>
    <property type="project" value="InterPro"/>
</dbReference>
<keyword evidence="7" id="KW-0560">Oxidoreductase</keyword>
<evidence type="ECO:0000256" key="3">
    <source>
        <dbReference type="ARBA" id="ARBA00004991"/>
    </source>
</evidence>
<dbReference type="FunFam" id="3.40.50.720:FF:000468">
    <property type="entry name" value="Short-chain dehydrogenase, putative"/>
    <property type="match status" value="1"/>
</dbReference>
<evidence type="ECO:0000256" key="2">
    <source>
        <dbReference type="ARBA" id="ARBA00004760"/>
    </source>
</evidence>
<gene>
    <name evidence="12" type="ORF">HKI87_15g78580</name>
</gene>
<dbReference type="Pfam" id="PF00106">
    <property type="entry name" value="adh_short"/>
    <property type="match status" value="1"/>
</dbReference>
<comment type="pathway">
    <text evidence="3">Sphingolipid metabolism.</text>
</comment>
<dbReference type="AlphaFoldDB" id="A0AAX4PJ25"/>
<protein>
    <recommendedName>
        <fullName evidence="9">3-dehydrosphinganine reductase</fullName>
        <ecNumber evidence="9">1.1.1.102</ecNumber>
    </recommendedName>
</protein>
<evidence type="ECO:0000256" key="8">
    <source>
        <dbReference type="ARBA" id="ARBA00023098"/>
    </source>
</evidence>
<evidence type="ECO:0000256" key="9">
    <source>
        <dbReference type="ARBA" id="ARBA00026112"/>
    </source>
</evidence>
<dbReference type="InterPro" id="IPR057326">
    <property type="entry name" value="KR_dom"/>
</dbReference>
<evidence type="ECO:0000256" key="1">
    <source>
        <dbReference type="ARBA" id="ARBA00004240"/>
    </source>
</evidence>
<feature type="transmembrane region" description="Helical" evidence="10">
    <location>
        <begin position="278"/>
        <end position="302"/>
    </location>
</feature>
<dbReference type="GO" id="GO:0006666">
    <property type="term" value="P:3-keto-sphinganine metabolic process"/>
    <property type="evidence" value="ECO:0007669"/>
    <property type="project" value="InterPro"/>
</dbReference>
<evidence type="ECO:0000256" key="5">
    <source>
        <dbReference type="ARBA" id="ARBA00022857"/>
    </source>
</evidence>
<keyword evidence="10" id="KW-0472">Membrane</keyword>
<evidence type="ECO:0000256" key="6">
    <source>
        <dbReference type="ARBA" id="ARBA00022919"/>
    </source>
</evidence>
<dbReference type="GO" id="GO:0047560">
    <property type="term" value="F:3-dehydrosphinganine reductase activity"/>
    <property type="evidence" value="ECO:0007669"/>
    <property type="project" value="UniProtKB-EC"/>
</dbReference>
<reference evidence="12 13" key="1">
    <citation type="submission" date="2024-03" db="EMBL/GenBank/DDBJ databases">
        <title>Complete genome sequence of the green alga Chloropicon roscoffensis RCC1871.</title>
        <authorList>
            <person name="Lemieux C."/>
            <person name="Pombert J.-F."/>
            <person name="Otis C."/>
            <person name="Turmel M."/>
        </authorList>
    </citation>
    <scope>NUCLEOTIDE SEQUENCE [LARGE SCALE GENOMIC DNA]</scope>
    <source>
        <strain evidence="12 13">RCC1871</strain>
    </source>
</reference>
<keyword evidence="8" id="KW-0443">Lipid metabolism</keyword>
<dbReference type="InterPro" id="IPR002347">
    <property type="entry name" value="SDR_fam"/>
</dbReference>
<dbReference type="InterPro" id="IPR045022">
    <property type="entry name" value="KDSR-like"/>
</dbReference>
<dbReference type="InterPro" id="IPR036291">
    <property type="entry name" value="NAD(P)-bd_dom_sf"/>
</dbReference>
<evidence type="ECO:0000313" key="12">
    <source>
        <dbReference type="EMBL" id="WZN66293.1"/>
    </source>
</evidence>
<sequence>MGGSRGLERVAGGEHCLITGGSSGIGLECAKQLLEAGARVTLVARSQNKLEEAASCLRAGLRDKEEDENENEGGAGRVVVERADVSRPDEIEAAVRRAEEAHGLPVGVLICSAGLAECKTVEDTSCAEYERLVTVNYLGTVNAVRSVLPSMRRREGGRVVLVSSQAGQVGLYGYTAYSPSKFALQGFAQALEMEVRADNVFVSVCYPPDTDTPQYAHENETKPQVTKQLVGTVRPFSAERVAKCLLTGMVKKRFTIAVGFDGWALGIATGVMSPPNSIFSFLVDLVMLPVLRIVALVTLLGWRRTISQAKKKEP</sequence>
<feature type="domain" description="Ketoreductase" evidence="11">
    <location>
        <begin position="14"/>
        <end position="209"/>
    </location>
</feature>
<dbReference type="EC" id="1.1.1.102" evidence="9"/>
<evidence type="ECO:0000256" key="7">
    <source>
        <dbReference type="ARBA" id="ARBA00023002"/>
    </source>
</evidence>
<comment type="subcellular location">
    <subcellularLocation>
        <location evidence="1">Endoplasmic reticulum</location>
    </subcellularLocation>
</comment>
<dbReference type="Gene3D" id="3.40.50.720">
    <property type="entry name" value="NAD(P)-binding Rossmann-like Domain"/>
    <property type="match status" value="1"/>
</dbReference>
<keyword evidence="10" id="KW-0812">Transmembrane</keyword>
<evidence type="ECO:0000259" key="11">
    <source>
        <dbReference type="SMART" id="SM00822"/>
    </source>
</evidence>
<comment type="pathway">
    <text evidence="2">Lipid metabolism; sphingolipid metabolism.</text>
</comment>
<dbReference type="PANTHER" id="PTHR43550">
    <property type="entry name" value="3-KETODIHYDROSPHINGOSINE REDUCTASE"/>
    <property type="match status" value="1"/>
</dbReference>
<evidence type="ECO:0000313" key="13">
    <source>
        <dbReference type="Proteomes" id="UP001472866"/>
    </source>
</evidence>
<keyword evidence="13" id="KW-1185">Reference proteome</keyword>
<dbReference type="Proteomes" id="UP001472866">
    <property type="component" value="Chromosome 15"/>
</dbReference>
<dbReference type="SMART" id="SM00822">
    <property type="entry name" value="PKS_KR"/>
    <property type="match status" value="1"/>
</dbReference>
<dbReference type="PRINTS" id="PR00081">
    <property type="entry name" value="GDHRDH"/>
</dbReference>
<name>A0AAX4PJ25_9CHLO</name>